<keyword evidence="2 5" id="KW-0732">Signal</keyword>
<feature type="domain" description="Glycosyl hydrolase family 30 TIM-barrel" evidence="6">
    <location>
        <begin position="233"/>
        <end position="436"/>
    </location>
</feature>
<dbReference type="PANTHER" id="PTHR11069">
    <property type="entry name" value="GLUCOSYLCERAMIDASE"/>
    <property type="match status" value="1"/>
</dbReference>
<evidence type="ECO:0000256" key="4">
    <source>
        <dbReference type="RuleBase" id="RU361188"/>
    </source>
</evidence>
<dbReference type="GO" id="GO:0016020">
    <property type="term" value="C:membrane"/>
    <property type="evidence" value="ECO:0007669"/>
    <property type="project" value="GOC"/>
</dbReference>
<gene>
    <name evidence="7" type="ORF">PCLFYP37_01424</name>
</gene>
<evidence type="ECO:0000313" key="7">
    <source>
        <dbReference type="EMBL" id="VYT90132.1"/>
    </source>
</evidence>
<dbReference type="AlphaFoldDB" id="A0A6N3AQS0"/>
<feature type="chain" id="PRO_5026711754" evidence="5">
    <location>
        <begin position="24"/>
        <end position="503"/>
    </location>
</feature>
<dbReference type="Gene3D" id="2.60.40.1180">
    <property type="entry name" value="Golgi alpha-mannosidase II"/>
    <property type="match status" value="2"/>
</dbReference>
<feature type="domain" description="Glycosyl hydrolase family 30 TIM-barrel" evidence="6">
    <location>
        <begin position="66"/>
        <end position="176"/>
    </location>
</feature>
<comment type="similarity">
    <text evidence="1 4">Belongs to the glycosyl hydrolase 30 family.</text>
</comment>
<dbReference type="RefSeq" id="WP_412442255.1">
    <property type="nucleotide sequence ID" value="NZ_CACRUT010000008.1"/>
</dbReference>
<evidence type="ECO:0000256" key="1">
    <source>
        <dbReference type="ARBA" id="ARBA00005382"/>
    </source>
</evidence>
<evidence type="ECO:0000259" key="6">
    <source>
        <dbReference type="Pfam" id="PF02055"/>
    </source>
</evidence>
<dbReference type="InterPro" id="IPR001139">
    <property type="entry name" value="Glyco_hydro_30"/>
</dbReference>
<dbReference type="SUPFAM" id="SSF51445">
    <property type="entry name" value="(Trans)glycosidases"/>
    <property type="match status" value="1"/>
</dbReference>
<dbReference type="Pfam" id="PF02055">
    <property type="entry name" value="Glyco_hydro_30"/>
    <property type="match status" value="2"/>
</dbReference>
<feature type="signal peptide" evidence="5">
    <location>
        <begin position="1"/>
        <end position="23"/>
    </location>
</feature>
<proteinExistence type="inferred from homology"/>
<dbReference type="GO" id="GO:0006680">
    <property type="term" value="P:glucosylceramide catabolic process"/>
    <property type="evidence" value="ECO:0007669"/>
    <property type="project" value="TreeGrafter"/>
</dbReference>
<keyword evidence="3 4" id="KW-0378">Hydrolase</keyword>
<sequence length="503" mass="57759">MKQRIKLLFACSCVAAWSAGSLAQSFTWYASTEGNTWKTSTVKMSKKAADAHVTVEENVAPIVEFKAWGATFNELDWDALGMLTRDEQDEILKNVFSPEGDLRISRGRISMNANDYARSWYSCDEVAGDLELRYFNIDRDKQSIIPFIRAAQKYNPGLTFWTSPWCPPSWMKITGDYPVLSSKFNHMPEKMNYILYGNVNDKVDPDEMKLVGKRGDKFPRQLATTDYFIQDPRYLQAYANYFCKFIDAYKEQGVNIDMVIYQNEAYSYTPYPGCAWTAEGTVRFNRDYLGPTLRQKHPEVKLYLGTFNTNRVDYVQKIASDTKLQEYVSGMAFQWEGRESLPVLRKEHPEWNYMCSESECGWGSFDWGAGEHTFELMNHYLGNGCNEYTFWNFILADNGESPWGWKQNALIRVDSKARTFTYTPEYFAVKHYSHFITKGSQVVAYKAQGDDRMPVLVSRTPEGKYVVVAGNFKDEASPLVVKIGEKSLSAELAAHSYNTFVMK</sequence>
<protein>
    <submittedName>
        <fullName evidence="7">O-Glycosyl hydrolase family 30</fullName>
    </submittedName>
</protein>
<dbReference type="EMBL" id="CACRUT010000008">
    <property type="protein sequence ID" value="VYT90132.1"/>
    <property type="molecule type" value="Genomic_DNA"/>
</dbReference>
<reference evidence="7" key="1">
    <citation type="submission" date="2019-11" db="EMBL/GenBank/DDBJ databases">
        <authorList>
            <person name="Feng L."/>
        </authorList>
    </citation>
    <scope>NUCLEOTIDE SEQUENCE</scope>
    <source>
        <strain evidence="7">PclaraLFYP37</strain>
    </source>
</reference>
<dbReference type="GO" id="GO:0004348">
    <property type="term" value="F:glucosylceramidase activity"/>
    <property type="evidence" value="ECO:0007669"/>
    <property type="project" value="InterPro"/>
</dbReference>
<evidence type="ECO:0000256" key="3">
    <source>
        <dbReference type="ARBA" id="ARBA00022801"/>
    </source>
</evidence>
<dbReference type="Gene3D" id="3.20.20.80">
    <property type="entry name" value="Glycosidases"/>
    <property type="match status" value="2"/>
</dbReference>
<dbReference type="InterPro" id="IPR013780">
    <property type="entry name" value="Glyco_hydro_b"/>
</dbReference>
<dbReference type="InterPro" id="IPR033453">
    <property type="entry name" value="Glyco_hydro_30_TIM-barrel"/>
</dbReference>
<evidence type="ECO:0000256" key="5">
    <source>
        <dbReference type="SAM" id="SignalP"/>
    </source>
</evidence>
<dbReference type="InterPro" id="IPR017853">
    <property type="entry name" value="GH"/>
</dbReference>
<evidence type="ECO:0000256" key="2">
    <source>
        <dbReference type="ARBA" id="ARBA00022729"/>
    </source>
</evidence>
<accession>A0A6N3AQS0</accession>
<organism evidence="7">
    <name type="scientific">Paraprevotella clara</name>
    <dbReference type="NCBI Taxonomy" id="454154"/>
    <lineage>
        <taxon>Bacteria</taxon>
        <taxon>Pseudomonadati</taxon>
        <taxon>Bacteroidota</taxon>
        <taxon>Bacteroidia</taxon>
        <taxon>Bacteroidales</taxon>
        <taxon>Prevotellaceae</taxon>
        <taxon>Paraprevotella</taxon>
    </lineage>
</organism>
<name>A0A6N3AQS0_9BACT</name>
<dbReference type="PANTHER" id="PTHR11069:SF23">
    <property type="entry name" value="LYSOSOMAL ACID GLUCOSYLCERAMIDASE"/>
    <property type="match status" value="1"/>
</dbReference>
<keyword evidence="4" id="KW-0326">Glycosidase</keyword>